<feature type="domain" description="CAAX prenyl protease 2/Lysostaphin resistance protein A-like" evidence="2">
    <location>
        <begin position="134"/>
        <end position="224"/>
    </location>
</feature>
<feature type="transmembrane region" description="Helical" evidence="1">
    <location>
        <begin position="89"/>
        <end position="113"/>
    </location>
</feature>
<feature type="transmembrane region" description="Helical" evidence="1">
    <location>
        <begin position="47"/>
        <end position="68"/>
    </location>
</feature>
<dbReference type="InParanoid" id="A0A146G3H6"/>
<keyword evidence="1" id="KW-1133">Transmembrane helix</keyword>
<keyword evidence="4" id="KW-1185">Reference proteome</keyword>
<dbReference type="RefSeq" id="WP_075078216.1">
    <property type="nucleotide sequence ID" value="NZ_BDCO01000002.1"/>
</dbReference>
<keyword evidence="1" id="KW-0472">Membrane</keyword>
<dbReference type="GO" id="GO:0080120">
    <property type="term" value="P:CAAX-box protein maturation"/>
    <property type="evidence" value="ECO:0007669"/>
    <property type="project" value="UniProtKB-ARBA"/>
</dbReference>
<dbReference type="GO" id="GO:0004175">
    <property type="term" value="F:endopeptidase activity"/>
    <property type="evidence" value="ECO:0007669"/>
    <property type="project" value="UniProtKB-ARBA"/>
</dbReference>
<dbReference type="PROSITE" id="PS51257">
    <property type="entry name" value="PROKAR_LIPOPROTEIN"/>
    <property type="match status" value="1"/>
</dbReference>
<dbReference type="Pfam" id="PF02517">
    <property type="entry name" value="Rce1-like"/>
    <property type="match status" value="1"/>
</dbReference>
<dbReference type="InterPro" id="IPR003675">
    <property type="entry name" value="Rce1/LyrA-like_dom"/>
</dbReference>
<dbReference type="Proteomes" id="UP000076023">
    <property type="component" value="Unassembled WGS sequence"/>
</dbReference>
<reference evidence="4" key="1">
    <citation type="journal article" date="2017" name="Genome Announc.">
        <title>Draft Genome Sequence of Terrimicrobium sacchariphilum NM-5T, a Facultative Anaerobic Soil Bacterium of the Class Spartobacteria.</title>
        <authorList>
            <person name="Qiu Y.L."/>
            <person name="Tourlousse D.M."/>
            <person name="Matsuura N."/>
            <person name="Ohashi A."/>
            <person name="Sekiguchi Y."/>
        </authorList>
    </citation>
    <scope>NUCLEOTIDE SEQUENCE [LARGE SCALE GENOMIC DNA]</scope>
    <source>
        <strain evidence="4">NM-5</strain>
    </source>
</reference>
<comment type="caution">
    <text evidence="3">The sequence shown here is derived from an EMBL/GenBank/DDBJ whole genome shotgun (WGS) entry which is preliminary data.</text>
</comment>
<feature type="transmembrane region" description="Helical" evidence="1">
    <location>
        <begin position="187"/>
        <end position="205"/>
    </location>
</feature>
<sequence>MRPALKAYILPWLCFAALYGSQVVVAVLAVAGCVVSRGFAYWLGSPWGVFSVTAIGGLAALGVVYLFLRRPSAGEYLRQLGLRFPPRDVSIPLVLLGLALGFAASYLGSRFPAEAAANSSFLKTFANGSREGAYLYAVMLVAGPFLEELVMRGFLYQVFRKGYGVPVSVGALVFIGTLTHWKVATASVWYFLMLALLQVTICLAFEKTKNLWNCIAIHVAYNAVMAYFFLKAMYP</sequence>
<name>A0A146G3H6_TERSA</name>
<proteinExistence type="predicted"/>
<dbReference type="STRING" id="690879.TSACC_2777"/>
<protein>
    <submittedName>
        <fullName evidence="3">CAAX protease self-immunity</fullName>
    </submittedName>
</protein>
<keyword evidence="3" id="KW-0378">Hydrolase</keyword>
<dbReference type="EMBL" id="BDCO01000002">
    <property type="protein sequence ID" value="GAT32379.1"/>
    <property type="molecule type" value="Genomic_DNA"/>
</dbReference>
<evidence type="ECO:0000313" key="4">
    <source>
        <dbReference type="Proteomes" id="UP000076023"/>
    </source>
</evidence>
<feature type="transmembrane region" description="Helical" evidence="1">
    <location>
        <begin position="212"/>
        <end position="230"/>
    </location>
</feature>
<feature type="transmembrane region" description="Helical" evidence="1">
    <location>
        <begin position="133"/>
        <end position="151"/>
    </location>
</feature>
<gene>
    <name evidence="3" type="ORF">TSACC_2777</name>
</gene>
<evidence type="ECO:0000313" key="3">
    <source>
        <dbReference type="EMBL" id="GAT32379.1"/>
    </source>
</evidence>
<feature type="transmembrane region" description="Helical" evidence="1">
    <location>
        <begin position="12"/>
        <end position="41"/>
    </location>
</feature>
<feature type="transmembrane region" description="Helical" evidence="1">
    <location>
        <begin position="163"/>
        <end position="181"/>
    </location>
</feature>
<accession>A0A146G3H6</accession>
<dbReference type="GO" id="GO:0006508">
    <property type="term" value="P:proteolysis"/>
    <property type="evidence" value="ECO:0007669"/>
    <property type="project" value="UniProtKB-KW"/>
</dbReference>
<keyword evidence="1" id="KW-0812">Transmembrane</keyword>
<dbReference type="OrthoDB" id="158986at2"/>
<organism evidence="3 4">
    <name type="scientific">Terrimicrobium sacchariphilum</name>
    <dbReference type="NCBI Taxonomy" id="690879"/>
    <lineage>
        <taxon>Bacteria</taxon>
        <taxon>Pseudomonadati</taxon>
        <taxon>Verrucomicrobiota</taxon>
        <taxon>Terrimicrobiia</taxon>
        <taxon>Terrimicrobiales</taxon>
        <taxon>Terrimicrobiaceae</taxon>
        <taxon>Terrimicrobium</taxon>
    </lineage>
</organism>
<dbReference type="AlphaFoldDB" id="A0A146G3H6"/>
<keyword evidence="3" id="KW-0645">Protease</keyword>
<evidence type="ECO:0000256" key="1">
    <source>
        <dbReference type="SAM" id="Phobius"/>
    </source>
</evidence>
<evidence type="ECO:0000259" key="2">
    <source>
        <dbReference type="Pfam" id="PF02517"/>
    </source>
</evidence>